<dbReference type="InterPro" id="IPR011047">
    <property type="entry name" value="Quinoprotein_ADH-like_sf"/>
</dbReference>
<dbReference type="Gene3D" id="2.60.40.3800">
    <property type="match status" value="1"/>
</dbReference>
<proteinExistence type="predicted"/>
<dbReference type="InterPro" id="IPR001769">
    <property type="entry name" value="Gingipain"/>
</dbReference>
<organism evidence="4 5">
    <name type="scientific">Candidatus Methanofastidiosum methylothiophilum</name>
    <dbReference type="NCBI Taxonomy" id="1705564"/>
    <lineage>
        <taxon>Archaea</taxon>
        <taxon>Methanobacteriati</taxon>
        <taxon>Methanobacteriota</taxon>
        <taxon>Stenosarchaea group</taxon>
        <taxon>Candidatus Methanofastidiosia</taxon>
        <taxon>Candidatus Methanofastidiosales</taxon>
        <taxon>Candidatus Methanofastidiosaceae</taxon>
        <taxon>Candidatus Methanofastidiosum</taxon>
    </lineage>
</organism>
<accession>A0A150J404</accession>
<dbReference type="Pfam" id="PF08126">
    <property type="entry name" value="Propeptide_C25"/>
    <property type="match status" value="1"/>
</dbReference>
<protein>
    <submittedName>
        <fullName evidence="4">Peptidase family C25</fullName>
    </submittedName>
</protein>
<keyword evidence="1" id="KW-0732">Signal</keyword>
<dbReference type="GO" id="GO:0006508">
    <property type="term" value="P:proteolysis"/>
    <property type="evidence" value="ECO:0007669"/>
    <property type="project" value="InterPro"/>
</dbReference>
<dbReference type="SUPFAM" id="SSF50998">
    <property type="entry name" value="Quinoprotein alcohol dehydrogenase-like"/>
    <property type="match status" value="1"/>
</dbReference>
<dbReference type="InterPro" id="IPR012600">
    <property type="entry name" value="Propeptide_C25"/>
</dbReference>
<evidence type="ECO:0000256" key="1">
    <source>
        <dbReference type="ARBA" id="ARBA00022729"/>
    </source>
</evidence>
<evidence type="ECO:0000313" key="5">
    <source>
        <dbReference type="Proteomes" id="UP000075578"/>
    </source>
</evidence>
<dbReference type="Gene3D" id="3.40.50.10390">
    <property type="entry name" value="Gingipain r, domain 1"/>
    <property type="match status" value="1"/>
</dbReference>
<dbReference type="InterPro" id="IPR029030">
    <property type="entry name" value="Caspase-like_dom_sf"/>
</dbReference>
<dbReference type="InterPro" id="IPR015943">
    <property type="entry name" value="WD40/YVTN_repeat-like_dom_sf"/>
</dbReference>
<feature type="domain" description="Gingipain" evidence="2">
    <location>
        <begin position="649"/>
        <end position="1047"/>
    </location>
</feature>
<dbReference type="GO" id="GO:0004197">
    <property type="term" value="F:cysteine-type endopeptidase activity"/>
    <property type="evidence" value="ECO:0007669"/>
    <property type="project" value="InterPro"/>
</dbReference>
<gene>
    <name evidence="4" type="ORF">AMQ74_00920</name>
</gene>
<sequence>MRNIRTSLICIILLLNTIYFPELIIAEDCDWPMKSRDSLGSYSVPPSCTPPYKYFEKKWEWTSDVCQNNRSIVAADDKIFCAGFAGLFCLSSETGQLLWSKNGWHHICLYNRGRLYVIKGNIGEDLKILDCIDATTGGVIWSVNSSNGLSFDPIQIQSYNNKLFILESKIVLTSELAYEPVDTQIRCIELSYGNDLWIYKNTNLEHPYINIIGIYQNRLWLFNNCIIALDICTGEDFVYLNNMVGISNVAIFDDGLFCVYTDYGSISTWRLINNNETFLLENLNEINHGTKDTIIRIYDNHIYCYALENYKSVLYNFDEMLNLEWKKDIDISSSKSEYKITHEILMDDDRIYCVITKYTLKSNVVDPAFYSWAFFDCSIDIYDRETGDTIQVIKAQSGIGNNVHNIILYKSNLIISGSLSVSSYFTTNGHEISKEIRNDSPHMSKVRLFNNSGNLRAIKEEEFDRISIENCTNKSEPGLPVMPVKVYRFLLPPGGDFLNMEIVPNDVITLPGYYLIEPGQESAPALADKSNYKYTPPDKRVYESDTLYPQQLCGKPLVQEFRGKKTVTLSVYPNQYNPLGKKVLYYPNPTLRLTTTKGVLEPLSDEDYHLLKEQKFDNPKVVELNDLNNTNNQFNKTTSLVDPMVDKKMIIISSSKLIGMKDGLMDDFADYADWKTKIGIPTFCYPIEQIETDYAKYGRDTQERIRYFLKNNILEKDIGYVLLGGSYKVVPTRQINLKLDWHYQNGETESYEKFVSDLYYSCLGSDCFLPQQNSNSYDWDSNGNGRFGENEDLIPDLEPDVALGRAPVSNLDDVKVFIEKNVSYYTQQSRFKKTILLTAQQLDQYTWGEDAEESLVTSKIIPSAFEINRLYDKNQVREYKTEDVIYSINNKLPNIVTYSDHGSCAGWGKFTKDNIDNLTNKYKYFLCFSNACLTNAFGPKGSCDYKECDNAPCFGEKLMTHTNGGAFAFVGNTHFGTYCRGNPTMGDGFLREKTFLQSLLIDKKSRIGDAFRESQSYMLGYYGEDSYTNYCRWVHYVYNLLGDPTAEVEPASQEIVNTPVGLRQLNSDNSPILLGSRPNTNDVIIRSVLMNDSSYMELELSWVDMNDVIHEAKRYQSNVCYSAQEASIYLVNLLPGYYKWRVRSVRLTGNTSDWIDYSFSAYDFFIDQQESMPAYLTLNPSPSIELSPGAGQLFIAKAYDKFGNELKNINVKWRADCGTIDSSGYYAAPNIGNIRCNVYGFLGSLQVKCEVVVKPIMPPIVDHIIVIPEAALIQIGKEYQFRAVAFDKDNNPLDNIKFEWALSNSGVGKITQNGLFQANYIEYTTLVFASYQDKIGKAIIAVTK</sequence>
<evidence type="ECO:0000313" key="4">
    <source>
        <dbReference type="EMBL" id="KYC51956.1"/>
    </source>
</evidence>
<dbReference type="EMBL" id="LNGD01000047">
    <property type="protein sequence ID" value="KYC51956.1"/>
    <property type="molecule type" value="Genomic_DNA"/>
</dbReference>
<dbReference type="SUPFAM" id="SSF52129">
    <property type="entry name" value="Caspase-like"/>
    <property type="match status" value="1"/>
</dbReference>
<name>A0A150J404_9EURY</name>
<dbReference type="Pfam" id="PF01364">
    <property type="entry name" value="Peptidase_C25"/>
    <property type="match status" value="1"/>
</dbReference>
<comment type="caution">
    <text evidence="4">The sequence shown here is derived from an EMBL/GenBank/DDBJ whole genome shotgun (WGS) entry which is preliminary data.</text>
</comment>
<dbReference type="Gene3D" id="2.130.10.10">
    <property type="entry name" value="YVTN repeat-like/Quinoprotein amine dehydrogenase"/>
    <property type="match status" value="1"/>
</dbReference>
<dbReference type="Gene3D" id="3.40.50.1460">
    <property type="match status" value="1"/>
</dbReference>
<dbReference type="InterPro" id="IPR029031">
    <property type="entry name" value="Gingipain_N_sf"/>
</dbReference>
<reference evidence="4 5" key="1">
    <citation type="journal article" date="2016" name="ISME J.">
        <title>Chasing the elusive Euryarchaeota class WSA2: genomes reveal a uniquely fastidious methyl-reducing methanogen.</title>
        <authorList>
            <person name="Nobu M.K."/>
            <person name="Narihiro T."/>
            <person name="Kuroda K."/>
            <person name="Mei R."/>
            <person name="Liu W.T."/>
        </authorList>
    </citation>
    <scope>NUCLEOTIDE SEQUENCE [LARGE SCALE GENOMIC DNA]</scope>
    <source>
        <strain evidence="4">U1lsi0528_Bin089</strain>
    </source>
</reference>
<evidence type="ECO:0000259" key="2">
    <source>
        <dbReference type="Pfam" id="PF01364"/>
    </source>
</evidence>
<dbReference type="Gene3D" id="2.60.40.1080">
    <property type="match status" value="1"/>
</dbReference>
<dbReference type="InterPro" id="IPR038490">
    <property type="entry name" value="Gingipain_propep_sf"/>
</dbReference>
<evidence type="ECO:0000259" key="3">
    <source>
        <dbReference type="Pfam" id="PF08126"/>
    </source>
</evidence>
<feature type="domain" description="Gingipain propeptide" evidence="3">
    <location>
        <begin position="458"/>
        <end position="594"/>
    </location>
</feature>
<dbReference type="Proteomes" id="UP000075578">
    <property type="component" value="Unassembled WGS sequence"/>
</dbReference>